<feature type="region of interest" description="Disordered" evidence="1">
    <location>
        <begin position="91"/>
        <end position="196"/>
    </location>
</feature>
<name>A0A913ZPC5_PATMI</name>
<feature type="transmembrane region" description="Helical" evidence="2">
    <location>
        <begin position="54"/>
        <end position="76"/>
    </location>
</feature>
<feature type="compositionally biased region" description="Basic and acidic residues" evidence="1">
    <location>
        <begin position="94"/>
        <end position="115"/>
    </location>
</feature>
<dbReference type="OMA" id="GCKYHEP"/>
<feature type="region of interest" description="Disordered" evidence="1">
    <location>
        <begin position="1"/>
        <end position="25"/>
    </location>
</feature>
<evidence type="ECO:0000256" key="2">
    <source>
        <dbReference type="SAM" id="Phobius"/>
    </source>
</evidence>
<organism evidence="3 4">
    <name type="scientific">Patiria miniata</name>
    <name type="common">Bat star</name>
    <name type="synonym">Asterina miniata</name>
    <dbReference type="NCBI Taxonomy" id="46514"/>
    <lineage>
        <taxon>Eukaryota</taxon>
        <taxon>Metazoa</taxon>
        <taxon>Echinodermata</taxon>
        <taxon>Eleutherozoa</taxon>
        <taxon>Asterozoa</taxon>
        <taxon>Asteroidea</taxon>
        <taxon>Valvatacea</taxon>
        <taxon>Valvatida</taxon>
        <taxon>Asterinidae</taxon>
        <taxon>Patiria</taxon>
    </lineage>
</organism>
<sequence>MVKLAMNTATELQGQKPPYHPREPLLNDTVKVPLERDTVVHMRQGNRRYQRRHVVGLVIAGLIILAVGGALAGFYFTGHFRTGEGPDDQCPGCKYHEPQDHGYHDEHRDGHDHGGESGGRSGEQGKDKGGHGGERGKSGRGRGENDGKAGPRPHKDPKGEHAPDVDKSSQKGHRGRFGPKGVFDGHPRSKHHLPLP</sequence>
<keyword evidence="2" id="KW-1133">Transmembrane helix</keyword>
<proteinExistence type="predicted"/>
<keyword evidence="2" id="KW-0472">Membrane</keyword>
<protein>
    <submittedName>
        <fullName evidence="3">Uncharacterized protein</fullName>
    </submittedName>
</protein>
<evidence type="ECO:0000313" key="3">
    <source>
        <dbReference type="EnsemblMetazoa" id="XP_038052901.1"/>
    </source>
</evidence>
<dbReference type="GeneID" id="119725542"/>
<dbReference type="AlphaFoldDB" id="A0A913ZPC5"/>
<dbReference type="RefSeq" id="XP_038052901.1">
    <property type="nucleotide sequence ID" value="XM_038196973.1"/>
</dbReference>
<feature type="compositionally biased region" description="Basic and acidic residues" evidence="1">
    <location>
        <begin position="123"/>
        <end position="169"/>
    </location>
</feature>
<evidence type="ECO:0000313" key="4">
    <source>
        <dbReference type="Proteomes" id="UP000887568"/>
    </source>
</evidence>
<dbReference type="Proteomes" id="UP000887568">
    <property type="component" value="Unplaced"/>
</dbReference>
<reference evidence="3" key="1">
    <citation type="submission" date="2022-11" db="UniProtKB">
        <authorList>
            <consortium name="EnsemblMetazoa"/>
        </authorList>
    </citation>
    <scope>IDENTIFICATION</scope>
</reference>
<keyword evidence="4" id="KW-1185">Reference proteome</keyword>
<evidence type="ECO:0000256" key="1">
    <source>
        <dbReference type="SAM" id="MobiDB-lite"/>
    </source>
</evidence>
<accession>A0A913ZPC5</accession>
<dbReference type="OrthoDB" id="10618454at2759"/>
<keyword evidence="2" id="KW-0812">Transmembrane</keyword>
<dbReference type="EnsemblMetazoa" id="XM_038196973.1">
    <property type="protein sequence ID" value="XP_038052901.1"/>
    <property type="gene ID" value="LOC119725542"/>
</dbReference>